<proteinExistence type="predicted"/>
<keyword evidence="2" id="KW-1185">Reference proteome</keyword>
<evidence type="ECO:0000313" key="1">
    <source>
        <dbReference type="EMBL" id="KAL0472360.1"/>
    </source>
</evidence>
<dbReference type="EMBL" id="JAVLET010000003">
    <property type="protein sequence ID" value="KAL0472360.1"/>
    <property type="molecule type" value="Genomic_DNA"/>
</dbReference>
<name>A0ABR3DI74_NEUIN</name>
<evidence type="ECO:0000313" key="2">
    <source>
        <dbReference type="Proteomes" id="UP001451303"/>
    </source>
</evidence>
<protein>
    <submittedName>
        <fullName evidence="1">Uncharacterized protein</fullName>
    </submittedName>
</protein>
<accession>A0ABR3DI74</accession>
<gene>
    <name evidence="1" type="ORF">QR685DRAFT_440201</name>
</gene>
<comment type="caution">
    <text evidence="1">The sequence shown here is derived from an EMBL/GenBank/DDBJ whole genome shotgun (WGS) entry which is preliminary data.</text>
</comment>
<dbReference type="Proteomes" id="UP001451303">
    <property type="component" value="Unassembled WGS sequence"/>
</dbReference>
<reference evidence="1 2" key="1">
    <citation type="submission" date="2023-09" db="EMBL/GenBank/DDBJ databases">
        <title>Multi-omics analysis of a traditional fermented food reveals byproduct-associated fungal strains for waste-to-food upcycling.</title>
        <authorList>
            <consortium name="Lawrence Berkeley National Laboratory"/>
            <person name="Rekdal V.M."/>
            <person name="Villalobos-Escobedo J.M."/>
            <person name="Rodriguez-Valeron N."/>
            <person name="Garcia M.O."/>
            <person name="Vasquez D.P."/>
            <person name="Damayanti I."/>
            <person name="Sorensen P.M."/>
            <person name="Baidoo E.E."/>
            <person name="De Carvalho A.C."/>
            <person name="Riley R."/>
            <person name="Lipzen A."/>
            <person name="He G."/>
            <person name="Yan M."/>
            <person name="Haridas S."/>
            <person name="Daum C."/>
            <person name="Yoshinaga Y."/>
            <person name="Ng V."/>
            <person name="Grigoriev I.V."/>
            <person name="Munk R."/>
            <person name="Nuraida L."/>
            <person name="Wijaya C.H."/>
            <person name="Morales P.-C."/>
            <person name="Keasling J.D."/>
        </authorList>
    </citation>
    <scope>NUCLEOTIDE SEQUENCE [LARGE SCALE GENOMIC DNA]</scope>
    <source>
        <strain evidence="1 2">FGSC 2613</strain>
    </source>
</reference>
<organism evidence="1 2">
    <name type="scientific">Neurospora intermedia</name>
    <dbReference type="NCBI Taxonomy" id="5142"/>
    <lineage>
        <taxon>Eukaryota</taxon>
        <taxon>Fungi</taxon>
        <taxon>Dikarya</taxon>
        <taxon>Ascomycota</taxon>
        <taxon>Pezizomycotina</taxon>
        <taxon>Sordariomycetes</taxon>
        <taxon>Sordariomycetidae</taxon>
        <taxon>Sordariales</taxon>
        <taxon>Sordariaceae</taxon>
        <taxon>Neurospora</taxon>
    </lineage>
</organism>
<sequence>MIAQEPSRSLNNIMGSLTWSSVSTCFFPEHLESGLCSRSWETESGRTRLITRRRTHHPAHRTWNCGRIFHVSRDTR</sequence>